<comment type="caution">
    <text evidence="9">The sequence shown here is derived from an EMBL/GenBank/DDBJ whole genome shotgun (WGS) entry which is preliminary data.</text>
</comment>
<feature type="compositionally biased region" description="Polar residues" evidence="7">
    <location>
        <begin position="11"/>
        <end position="20"/>
    </location>
</feature>
<feature type="compositionally biased region" description="Polar residues" evidence="7">
    <location>
        <begin position="1685"/>
        <end position="1696"/>
    </location>
</feature>
<name>A0A7J0FPT0_9ERIC</name>
<keyword evidence="3" id="KW-0810">Translation regulation</keyword>
<dbReference type="SMART" id="SM00544">
    <property type="entry name" value="MA3"/>
    <property type="match status" value="1"/>
</dbReference>
<feature type="compositionally biased region" description="Low complexity" evidence="7">
    <location>
        <begin position="877"/>
        <end position="888"/>
    </location>
</feature>
<feature type="region of interest" description="Disordered" evidence="7">
    <location>
        <begin position="822"/>
        <end position="841"/>
    </location>
</feature>
<feature type="region of interest" description="Disordered" evidence="7">
    <location>
        <begin position="922"/>
        <end position="980"/>
    </location>
</feature>
<evidence type="ECO:0000256" key="4">
    <source>
        <dbReference type="ARBA" id="ARBA00022917"/>
    </source>
</evidence>
<dbReference type="PANTHER" id="PTHR23253:SF9">
    <property type="entry name" value="EUKARYOTIC TRANSLATION INITIATION FACTOR 4 GAMMA 2"/>
    <property type="match status" value="1"/>
</dbReference>
<dbReference type="PANTHER" id="PTHR23253">
    <property type="entry name" value="EUKARYOTIC TRANSLATION INITIATION FACTOR 4 GAMMA"/>
    <property type="match status" value="1"/>
</dbReference>
<organism evidence="9 10">
    <name type="scientific">Actinidia rufa</name>
    <dbReference type="NCBI Taxonomy" id="165716"/>
    <lineage>
        <taxon>Eukaryota</taxon>
        <taxon>Viridiplantae</taxon>
        <taxon>Streptophyta</taxon>
        <taxon>Embryophyta</taxon>
        <taxon>Tracheophyta</taxon>
        <taxon>Spermatophyta</taxon>
        <taxon>Magnoliopsida</taxon>
        <taxon>eudicotyledons</taxon>
        <taxon>Gunneridae</taxon>
        <taxon>Pentapetalae</taxon>
        <taxon>asterids</taxon>
        <taxon>Ericales</taxon>
        <taxon>Actinidiaceae</taxon>
        <taxon>Actinidia</taxon>
    </lineage>
</organism>
<feature type="region of interest" description="Disordered" evidence="7">
    <location>
        <begin position="378"/>
        <end position="405"/>
    </location>
</feature>
<feature type="compositionally biased region" description="Polar residues" evidence="7">
    <location>
        <begin position="1538"/>
        <end position="1549"/>
    </location>
</feature>
<dbReference type="FunFam" id="1.25.40.180:FF:000024">
    <property type="entry name" value="Eukaryotic translation initiation factor 4G"/>
    <property type="match status" value="1"/>
</dbReference>
<dbReference type="InterPro" id="IPR003890">
    <property type="entry name" value="MIF4G-like_typ-3"/>
</dbReference>
<feature type="region of interest" description="Disordered" evidence="7">
    <location>
        <begin position="1353"/>
        <end position="1381"/>
    </location>
</feature>
<evidence type="ECO:0000313" key="9">
    <source>
        <dbReference type="EMBL" id="GFZ00725.1"/>
    </source>
</evidence>
<feature type="compositionally biased region" description="Polar residues" evidence="7">
    <location>
        <begin position="49"/>
        <end position="81"/>
    </location>
</feature>
<feature type="region of interest" description="Disordered" evidence="7">
    <location>
        <begin position="1"/>
        <end position="103"/>
    </location>
</feature>
<dbReference type="GO" id="GO:0016281">
    <property type="term" value="C:eukaryotic translation initiation factor 4F complex"/>
    <property type="evidence" value="ECO:0007669"/>
    <property type="project" value="TreeGrafter"/>
</dbReference>
<sequence length="1900" mass="206894">MSHNQSRFERSNSSQYRKSGQSGGLAQARNFSGSGRKGGGTAPPPASSYLASNRSFSKSNNVQGGQSRVTSVSLKSDSNDASAARTLHNGSHLQPPVHGAVDAPVTVKPTTDMATQKNAQAVPKAPSSQPAAISSDTTTPATPTKGDASESFTLQFGSISPGFMNGMQIPARTNSAPPNLDEQKQHQARHDSSRAVPTFPIPSVPKQQIPRKDGRAGDQSNTVVANQMFKPKREVQISSAPAVTHTQTPSVHPVPGASMPMPFHQPQVPVQFGGPNTHIQSQGITATSSLPMPFPMGNSPQLQQQVFVPSMQPHPMQPQGIMHQGQNMNFTPQMGPQLPPQLGNLGVSMGSQFAQQQAGKYGSSRIPVKITHPDTHEELRLDGGLSGPRSHPNVPQSQSMTFPPPHPMNYYPNSLYFPGPCPVPLTSNQINPSSQSPRFSYPVSQGPQSISFLNPSAHNSYPNKYSTPMHGMAEPSSLEHSRDAHNTICSAPSASVQVTVKPPAGSHAEKIAESSLAISSPSVEKDKSTKSRQQPGETSSIHLQRDSETAVASSSHQPKPCPELMSSSLPAAAKQYSGASPSVEQTVSNSLSSRPLVPHESASVVTHSTEVRRRETISRSDSIKDQQMQQIRRGNSQTQHQVFNILLCLSDRQPSTFINACHNLWGGFCNVFLQVSGQCTSISGLPTQSLEHSNSAKSGTAETIDTKTPASSSTTGGILELTGESLSTHTAANPDAPELKADGDGEGSMCKSSKTFGASRIVDSLDTDHQGRQNDYSPQDALDLETLGKNQGEIMLNEVPTQVENISISKTSSESVPLKYSEVGNHNKPSSAPKVTTTSNEVRSLEITQSDLEEPVVHCKKDDTVADNLIISLPAATSSKTSSSPKLSTCSNGDNESSTDSLGGKEAVVTKSVLSDEATIPVSTSSISEPALKHEGEGSEDNAGLVSHTAAGSKGKPIPELNRTKSTADRGKSKRKEILQKADAAGTTFDLYMAYKGPEGKKGTVDSSQSMFRTSNINLKQVPIKAQDDIVSSEKDGHSKAEPDDWEDAADISTSKLEAVGDGKKVHGELKHLGVMTKKYTRDFLLKFSEQCIDLPEGFEIASVIANLMVSNVNVSREPHPSPRGSIDRQPVGSRSDRRGCGMGDDDKWSKSPGPLASGRDPRMDNYGGNFRPGQGGNNGVLKNPRMPAPTQYAGGILSGPMQSLGSQGGIQRNTPDSERWQRAATFQKGLIPSPQTPLQVMHKAEKKYEVGKVTDEEQTKQRQLKAILNKLTPQNFEKLFDQVTAVNIDNSGTLTGVISQIFDKALMEPTFCEMYANFCYHLAGKLPDFGEDNEKITFKRLLLNKCQEEFERGEREQEEADRADQEGEVKQSEEQREEKRIQARRRMLGNIRLIGELYKKKMLTERIMHECIKKLLGQYQNPDEEDIESLCKLMSTIGEIIDHPKAKEHMDSYFDMMARLSNNMKLSSRVRFMLKDAIDLRKNKWQQRRKVEGPKKIEDVHRDAAQERQVQAGKLTRGQSMNNSVRNRQPVDFARSSMLSSPSAQTGSFRGLPPQLRSFGNQDSRLEDRHSFENSTLSAPLPQRSVGEDSITLGPQGGLARGMSIRGQPSILNVPLADAPSLGDSRRMATGLNGYTSVSERTVPRYIQDRFVGPSYEQSSVHDRNVRRGSRDPRITDHSPDRSLPTSPTIHGQGPTFTQNIAADKVWPEDRLREMSIGAIKEFYSAKDEKEVAQCVKELNSPGFYPTMISIWVTDSFERKDMERDLLAKLLINLSKSCEGMLNQNHLIKGFESVLTTLEDAVNDAPKAGEFLGRLLAKVISENVLPFAEVGKLVYEGGEEHGSLVELGLAAEVVGTILETIKSEKGESVVNEIRTSSSLKLEKFRPPDPKRSRRLDKFI</sequence>
<evidence type="ECO:0000313" key="10">
    <source>
        <dbReference type="Proteomes" id="UP000585474"/>
    </source>
</evidence>
<feature type="compositionally biased region" description="Basic and acidic residues" evidence="7">
    <location>
        <begin position="1661"/>
        <end position="1682"/>
    </location>
</feature>
<feature type="region of interest" description="Disordered" evidence="7">
    <location>
        <begin position="501"/>
        <end position="606"/>
    </location>
</feature>
<feature type="compositionally biased region" description="Polar residues" evidence="7">
    <location>
        <begin position="577"/>
        <end position="593"/>
    </location>
</feature>
<feature type="compositionally biased region" description="Basic and acidic residues" evidence="7">
    <location>
        <begin position="962"/>
        <end position="980"/>
    </location>
</feature>
<evidence type="ECO:0000256" key="3">
    <source>
        <dbReference type="ARBA" id="ARBA00022845"/>
    </source>
</evidence>
<dbReference type="PROSITE" id="PS51366">
    <property type="entry name" value="MI"/>
    <property type="match status" value="1"/>
</dbReference>
<dbReference type="InterPro" id="IPR003891">
    <property type="entry name" value="Initiation_fac_eIF4g_MI"/>
</dbReference>
<feature type="compositionally biased region" description="Polar residues" evidence="7">
    <location>
        <begin position="1518"/>
        <end position="1528"/>
    </location>
</feature>
<feature type="domain" description="MI" evidence="8">
    <location>
        <begin position="1712"/>
        <end position="1836"/>
    </location>
</feature>
<gene>
    <name evidence="9" type="ORF">Acr_14g0003600</name>
</gene>
<feature type="compositionally biased region" description="Polar residues" evidence="7">
    <location>
        <begin position="687"/>
        <end position="716"/>
    </location>
</feature>
<dbReference type="Pfam" id="PF02854">
    <property type="entry name" value="MIF4G"/>
    <property type="match status" value="1"/>
</dbReference>
<proteinExistence type="inferred from homology"/>
<reference evidence="9 10" key="1">
    <citation type="submission" date="2019-07" db="EMBL/GenBank/DDBJ databases">
        <title>De Novo Assembly of kiwifruit Actinidia rufa.</title>
        <authorList>
            <person name="Sugita-Konishi S."/>
            <person name="Sato K."/>
            <person name="Mori E."/>
            <person name="Abe Y."/>
            <person name="Kisaki G."/>
            <person name="Hamano K."/>
            <person name="Suezawa K."/>
            <person name="Otani M."/>
            <person name="Fukuda T."/>
            <person name="Manabe T."/>
            <person name="Gomi K."/>
            <person name="Tabuchi M."/>
            <person name="Akimitsu K."/>
            <person name="Kataoka I."/>
        </authorList>
    </citation>
    <scope>NUCLEOTIDE SEQUENCE [LARGE SCALE GENOMIC DNA]</scope>
    <source>
        <strain evidence="10">cv. Fuchu</strain>
    </source>
</reference>
<feature type="compositionally biased region" description="Basic and acidic residues" evidence="7">
    <location>
        <begin position="1490"/>
        <end position="1507"/>
    </location>
</feature>
<feature type="region of interest" description="Disordered" evidence="7">
    <location>
        <begin position="1115"/>
        <end position="1219"/>
    </location>
</feature>
<dbReference type="CDD" id="cd22249">
    <property type="entry name" value="UDM1_RNF168_RNF169-like"/>
    <property type="match status" value="1"/>
</dbReference>
<dbReference type="GO" id="GO:0003743">
    <property type="term" value="F:translation initiation factor activity"/>
    <property type="evidence" value="ECO:0007669"/>
    <property type="project" value="UniProtKB-KW"/>
</dbReference>
<feature type="region of interest" description="Disordered" evidence="7">
    <location>
        <begin position="877"/>
        <end position="904"/>
    </location>
</feature>
<feature type="region of interest" description="Disordered" evidence="7">
    <location>
        <begin position="1655"/>
        <end position="1696"/>
    </location>
</feature>
<feature type="region of interest" description="Disordered" evidence="7">
    <location>
        <begin position="116"/>
        <end position="219"/>
    </location>
</feature>
<feature type="region of interest" description="Disordered" evidence="7">
    <location>
        <begin position="428"/>
        <end position="483"/>
    </location>
</feature>
<keyword evidence="2 9" id="KW-0396">Initiation factor</keyword>
<feature type="compositionally biased region" description="Polar residues" evidence="7">
    <location>
        <begin position="889"/>
        <end position="901"/>
    </location>
</feature>
<evidence type="ECO:0000256" key="1">
    <source>
        <dbReference type="ARBA" id="ARBA00005775"/>
    </source>
</evidence>
<feature type="compositionally biased region" description="Polar residues" evidence="7">
    <location>
        <begin position="827"/>
        <end position="841"/>
    </location>
</feature>
<dbReference type="Pfam" id="PF02847">
    <property type="entry name" value="MA3"/>
    <property type="match status" value="1"/>
</dbReference>
<dbReference type="Gene3D" id="1.25.40.180">
    <property type="match status" value="2"/>
</dbReference>
<comment type="similarity">
    <text evidence="1">Belongs to the eukaryotic initiation factor 4G family.</text>
</comment>
<dbReference type="GO" id="GO:0006417">
    <property type="term" value="P:regulation of translation"/>
    <property type="evidence" value="ECO:0007669"/>
    <property type="project" value="UniProtKB-KW"/>
</dbReference>
<evidence type="ECO:0000256" key="6">
    <source>
        <dbReference type="ARBA" id="ARBA00075135"/>
    </source>
</evidence>
<dbReference type="GO" id="GO:0003729">
    <property type="term" value="F:mRNA binding"/>
    <property type="evidence" value="ECO:0007669"/>
    <property type="project" value="TreeGrafter"/>
</dbReference>
<feature type="region of interest" description="Disordered" evidence="7">
    <location>
        <begin position="687"/>
        <end position="752"/>
    </location>
</feature>
<keyword evidence="4" id="KW-0648">Protein biosynthesis</keyword>
<dbReference type="Proteomes" id="UP000585474">
    <property type="component" value="Unassembled WGS sequence"/>
</dbReference>
<keyword evidence="10" id="KW-1185">Reference proteome</keyword>
<feature type="compositionally biased region" description="Polar residues" evidence="7">
    <location>
        <begin position="126"/>
        <end position="142"/>
    </location>
</feature>
<feature type="compositionally biased region" description="Polar residues" evidence="7">
    <location>
        <begin position="531"/>
        <end position="542"/>
    </location>
</feature>
<dbReference type="InterPro" id="IPR016024">
    <property type="entry name" value="ARM-type_fold"/>
</dbReference>
<dbReference type="OrthoDB" id="514777at2759"/>
<dbReference type="SUPFAM" id="SSF48371">
    <property type="entry name" value="ARM repeat"/>
    <property type="match status" value="2"/>
</dbReference>
<protein>
    <recommendedName>
        <fullName evidence="5">Eukaryotic translation initiation factor 4G</fullName>
    </recommendedName>
    <alternativeName>
        <fullName evidence="6">Protein synthesis initiation factor 4G</fullName>
    </alternativeName>
</protein>
<dbReference type="FunFam" id="1.25.40.180:FF:000034">
    <property type="entry name" value="Eukaryotic translation initiation factor 4G"/>
    <property type="match status" value="1"/>
</dbReference>
<evidence type="ECO:0000256" key="5">
    <source>
        <dbReference type="ARBA" id="ARBA00067320"/>
    </source>
</evidence>
<dbReference type="SMART" id="SM00543">
    <property type="entry name" value="MIF4G"/>
    <property type="match status" value="1"/>
</dbReference>
<feature type="compositionally biased region" description="Polar residues" evidence="7">
    <location>
        <begin position="1201"/>
        <end position="1215"/>
    </location>
</feature>
<feature type="region of interest" description="Disordered" evidence="7">
    <location>
        <begin position="1490"/>
        <end position="1592"/>
    </location>
</feature>
<feature type="compositionally biased region" description="Basic and acidic residues" evidence="7">
    <location>
        <begin position="181"/>
        <end position="193"/>
    </location>
</feature>
<accession>A0A7J0FPT0</accession>
<feature type="compositionally biased region" description="Polar residues" evidence="7">
    <location>
        <begin position="428"/>
        <end position="466"/>
    </location>
</feature>
<feature type="compositionally biased region" description="Basic and acidic residues" evidence="7">
    <location>
        <begin position="1135"/>
        <end position="1150"/>
    </location>
</feature>
<feature type="compositionally biased region" description="Basic and acidic residues" evidence="7">
    <location>
        <begin position="1"/>
        <end position="10"/>
    </location>
</feature>
<evidence type="ECO:0000256" key="2">
    <source>
        <dbReference type="ARBA" id="ARBA00022540"/>
    </source>
</evidence>
<dbReference type="EMBL" id="BJWL01000014">
    <property type="protein sequence ID" value="GFZ00725.1"/>
    <property type="molecule type" value="Genomic_DNA"/>
</dbReference>
<evidence type="ECO:0000256" key="7">
    <source>
        <dbReference type="SAM" id="MobiDB-lite"/>
    </source>
</evidence>
<evidence type="ECO:0000259" key="8">
    <source>
        <dbReference type="PROSITE" id="PS51366"/>
    </source>
</evidence>